<accession>A0A2U9PU65</accession>
<dbReference type="InterPro" id="IPR036388">
    <property type="entry name" value="WH-like_DNA-bd_sf"/>
</dbReference>
<dbReference type="InterPro" id="IPR027417">
    <property type="entry name" value="P-loop_NTPase"/>
</dbReference>
<dbReference type="InterPro" id="IPR016032">
    <property type="entry name" value="Sig_transdc_resp-reg_C-effctor"/>
</dbReference>
<dbReference type="Gene3D" id="1.25.40.10">
    <property type="entry name" value="Tetratricopeptide repeat domain"/>
    <property type="match status" value="1"/>
</dbReference>
<organism evidence="5 6">
    <name type="scientific">Mycolicibacterium smegmatis (strain MKD8)</name>
    <name type="common">Mycobacterium smegmatis</name>
    <dbReference type="NCBI Taxonomy" id="1214915"/>
    <lineage>
        <taxon>Bacteria</taxon>
        <taxon>Bacillati</taxon>
        <taxon>Actinomycetota</taxon>
        <taxon>Actinomycetes</taxon>
        <taxon>Mycobacteriales</taxon>
        <taxon>Mycobacteriaceae</taxon>
        <taxon>Mycolicibacterium</taxon>
    </lineage>
</organism>
<dbReference type="PROSITE" id="PS50043">
    <property type="entry name" value="HTH_LUXR_2"/>
    <property type="match status" value="1"/>
</dbReference>
<dbReference type="PROSITE" id="PS50005">
    <property type="entry name" value="TPR"/>
    <property type="match status" value="1"/>
</dbReference>
<name>A0A2U9PU65_MYCSE</name>
<dbReference type="SUPFAM" id="SSF46894">
    <property type="entry name" value="C-terminal effector domain of the bipartite response regulators"/>
    <property type="match status" value="1"/>
</dbReference>
<dbReference type="InterPro" id="IPR019734">
    <property type="entry name" value="TPR_rpt"/>
</dbReference>
<evidence type="ECO:0000256" key="2">
    <source>
        <dbReference type="ARBA" id="ARBA00022840"/>
    </source>
</evidence>
<dbReference type="PRINTS" id="PR00038">
    <property type="entry name" value="HTHLUXR"/>
</dbReference>
<dbReference type="Gene3D" id="1.10.10.10">
    <property type="entry name" value="Winged helix-like DNA-binding domain superfamily/Winged helix DNA-binding domain"/>
    <property type="match status" value="1"/>
</dbReference>
<dbReference type="CDD" id="cd06170">
    <property type="entry name" value="LuxR_C_like"/>
    <property type="match status" value="1"/>
</dbReference>
<keyword evidence="1" id="KW-0547">Nucleotide-binding</keyword>
<dbReference type="InterPro" id="IPR011990">
    <property type="entry name" value="TPR-like_helical_dom_sf"/>
</dbReference>
<dbReference type="SMART" id="SM00028">
    <property type="entry name" value="TPR"/>
    <property type="match status" value="2"/>
</dbReference>
<dbReference type="Pfam" id="PF13191">
    <property type="entry name" value="AAA_16"/>
    <property type="match status" value="1"/>
</dbReference>
<dbReference type="GO" id="GO:0004016">
    <property type="term" value="F:adenylate cyclase activity"/>
    <property type="evidence" value="ECO:0007669"/>
    <property type="project" value="TreeGrafter"/>
</dbReference>
<dbReference type="AlphaFoldDB" id="A0A2U9PU65"/>
<dbReference type="EMBL" id="CP027541">
    <property type="protein sequence ID" value="AWT55326.1"/>
    <property type="molecule type" value="Genomic_DNA"/>
</dbReference>
<dbReference type="RefSeq" id="WP_003895853.1">
    <property type="nucleotide sequence ID" value="NZ_CP027541.1"/>
</dbReference>
<dbReference type="InterPro" id="IPR003593">
    <property type="entry name" value="AAA+_ATPase"/>
</dbReference>
<gene>
    <name evidence="5" type="ORF">D806_043640</name>
</gene>
<dbReference type="InterPro" id="IPR041664">
    <property type="entry name" value="AAA_16"/>
</dbReference>
<feature type="repeat" description="TPR" evidence="3">
    <location>
        <begin position="558"/>
        <end position="591"/>
    </location>
</feature>
<dbReference type="GO" id="GO:0003677">
    <property type="term" value="F:DNA binding"/>
    <property type="evidence" value="ECO:0007669"/>
    <property type="project" value="InterPro"/>
</dbReference>
<dbReference type="SUPFAM" id="SSF48452">
    <property type="entry name" value="TPR-like"/>
    <property type="match status" value="1"/>
</dbReference>
<dbReference type="GO" id="GO:0006355">
    <property type="term" value="P:regulation of DNA-templated transcription"/>
    <property type="evidence" value="ECO:0007669"/>
    <property type="project" value="InterPro"/>
</dbReference>
<evidence type="ECO:0000256" key="1">
    <source>
        <dbReference type="ARBA" id="ARBA00022741"/>
    </source>
</evidence>
<reference evidence="6" key="2">
    <citation type="submission" date="2018-03" db="EMBL/GenBank/DDBJ databases">
        <authorList>
            <person name="Derbyshire K."/>
            <person name="Gray T.A."/>
            <person name="Champion M."/>
        </authorList>
    </citation>
    <scope>NUCLEOTIDE SEQUENCE [LARGE SCALE GENOMIC DNA]</scope>
    <source>
        <strain evidence="6">MKD8</strain>
    </source>
</reference>
<dbReference type="SUPFAM" id="SSF52540">
    <property type="entry name" value="P-loop containing nucleoside triphosphate hydrolases"/>
    <property type="match status" value="1"/>
</dbReference>
<feature type="domain" description="HTH luxR-type" evidence="4">
    <location>
        <begin position="850"/>
        <end position="915"/>
    </location>
</feature>
<keyword evidence="2" id="KW-0067">ATP-binding</keyword>
<evidence type="ECO:0000313" key="5">
    <source>
        <dbReference type="EMBL" id="AWT55326.1"/>
    </source>
</evidence>
<dbReference type="InterPro" id="IPR000792">
    <property type="entry name" value="Tscrpt_reg_LuxR_C"/>
</dbReference>
<dbReference type="PANTHER" id="PTHR16305:SF35">
    <property type="entry name" value="TRANSCRIPTIONAL ACTIVATOR DOMAIN"/>
    <property type="match status" value="1"/>
</dbReference>
<dbReference type="SMART" id="SM00382">
    <property type="entry name" value="AAA"/>
    <property type="match status" value="1"/>
</dbReference>
<dbReference type="Pfam" id="PF00196">
    <property type="entry name" value="GerE"/>
    <property type="match status" value="1"/>
</dbReference>
<dbReference type="GO" id="GO:0005524">
    <property type="term" value="F:ATP binding"/>
    <property type="evidence" value="ECO:0007669"/>
    <property type="project" value="UniProtKB-KW"/>
</dbReference>
<dbReference type="PANTHER" id="PTHR16305">
    <property type="entry name" value="TESTICULAR SOLUBLE ADENYLYL CYCLASE"/>
    <property type="match status" value="1"/>
</dbReference>
<protein>
    <submittedName>
        <fullName evidence="5">Transcriptional regulator</fullName>
    </submittedName>
</protein>
<dbReference type="SMART" id="SM00421">
    <property type="entry name" value="HTH_LUXR"/>
    <property type="match status" value="1"/>
</dbReference>
<dbReference type="GO" id="GO:0005737">
    <property type="term" value="C:cytoplasm"/>
    <property type="evidence" value="ECO:0007669"/>
    <property type="project" value="TreeGrafter"/>
</dbReference>
<evidence type="ECO:0000259" key="4">
    <source>
        <dbReference type="PROSITE" id="PS50043"/>
    </source>
</evidence>
<evidence type="ECO:0000313" key="6">
    <source>
        <dbReference type="Proteomes" id="UP000011200"/>
    </source>
</evidence>
<proteinExistence type="predicted"/>
<evidence type="ECO:0000256" key="3">
    <source>
        <dbReference type="PROSITE-ProRule" id="PRU00339"/>
    </source>
</evidence>
<dbReference type="Proteomes" id="UP000011200">
    <property type="component" value="Chromosome"/>
</dbReference>
<keyword evidence="3" id="KW-0802">TPR repeat</keyword>
<reference evidence="5 6" key="1">
    <citation type="journal article" date="2013" name="Genome Announc.">
        <title>Draft genome sequence of MKD8, a conjugal recipient Mycobacterium smegmatis strain.</title>
        <authorList>
            <person name="Gray T.A."/>
            <person name="Palumbo M.J."/>
            <person name="Derbyshire K.M."/>
        </authorList>
    </citation>
    <scope>NUCLEOTIDE SEQUENCE [LARGE SCALE GENOMIC DNA]</scope>
    <source>
        <strain evidence="5 6">MKD8</strain>
    </source>
</reference>
<sequence length="919" mass="98118">MIGRTVELGEIVELASTVTQRGRALVIEGEAGIGKTTLLDAVGTSLTDKGFTVLSCAGVQCQRSVGYAAVHELVHPILGYADALPPHQRTALLAAFGLAEHAMPDPLLIGVAMLGLIEEAASHHPLLLLVDDAQWLDGSSLHVLTFVGRRLMNSPVLVLGAARPRLDGEPARLVSLTRMPLGPVDEVTARTLMSGAIDAADGTHQLTELTKCRILEEACGNPLAITELTKAVIAHGCDDPVFGSTPLPTTRRIERVFLEQLDSIDETSRQWLALISAAEDVPLTEVIAAAQHLGLAEHHRDPLERNGLISVLQGRFQVRHPLLRSVAYRSAALSQRSSFHRALADATTDPVRSAWQHSAATYGPDDDVATEMEAAALRAQRHGAHAEAAAAFRRAAVLSTAPDHRLRRLICAIEPAGRAGLTLEAIDILADAEPLARELDDLEHLGSLALARFRLGATVGVAAASVPDLVTLADRLAAAGDRASQHAQIQILAAAAGQCRLQELSAEECREVVRRLNDISQLGIPGVDIALATVDGGTHAHRFRASAAAIRTQIDGDASALMSMGLAATSIGDLPTALQCWEEALQVARSGRSPALECEALRGLAWTQILGGNLHEATVSAQRALQIATDANMAISAGAAAALLARAQVCRGETRFAQQNLADARRNLPSDAPLPWLNDLAWTSGLLALSVHSHQDALTELSKLTQHRYALRWAVADLTEAAVASRHIGSIAETVEAVASEVSCLGSGYLSMLVHRSRALLAGPDRTAEAHFRAALAEQDTAADAPLEFARTQLCFGEWLRRQRRIVDARAQLSDALRTFESLDAVPWAQRTRTELRAAGVHLPGLVTAQTHLAEELTPQELEIARLAASGMSNRQIADRIYVSHRTVAAHLYKVFPKLGITSRHQLRDALDGDAVLAG</sequence>